<dbReference type="AlphaFoldDB" id="A0A0F7SMG0"/>
<comment type="similarity">
    <text evidence="3">Belongs to the NOP16 family.</text>
</comment>
<feature type="region of interest" description="Disordered" evidence="6">
    <location>
        <begin position="125"/>
        <end position="144"/>
    </location>
</feature>
<dbReference type="InterPro" id="IPR019002">
    <property type="entry name" value="Ribosome_biogenesis_Nop16"/>
</dbReference>
<evidence type="ECO:0000256" key="2">
    <source>
        <dbReference type="ARBA" id="ARBA00004604"/>
    </source>
</evidence>
<evidence type="ECO:0000313" key="7">
    <source>
        <dbReference type="EMBL" id="CED82611.1"/>
    </source>
</evidence>
<feature type="region of interest" description="Disordered" evidence="6">
    <location>
        <begin position="1"/>
        <end position="26"/>
    </location>
</feature>
<evidence type="ECO:0000256" key="1">
    <source>
        <dbReference type="ARBA" id="ARBA00002889"/>
    </source>
</evidence>
<feature type="region of interest" description="Disordered" evidence="6">
    <location>
        <begin position="72"/>
        <end position="93"/>
    </location>
</feature>
<proteinExistence type="inferred from homology"/>
<evidence type="ECO:0000256" key="4">
    <source>
        <dbReference type="ARBA" id="ARBA00015522"/>
    </source>
</evidence>
<dbReference type="PANTHER" id="PTHR13243">
    <property type="entry name" value="HSPC111 PROTEIN-RELATED"/>
    <property type="match status" value="1"/>
</dbReference>
<keyword evidence="5" id="KW-0539">Nucleus</keyword>
<dbReference type="Pfam" id="PF09420">
    <property type="entry name" value="Nop16"/>
    <property type="match status" value="1"/>
</dbReference>
<reference evidence="7" key="1">
    <citation type="submission" date="2014-08" db="EMBL/GenBank/DDBJ databases">
        <authorList>
            <person name="Sharma Rahul"/>
            <person name="Thines Marco"/>
        </authorList>
    </citation>
    <scope>NUCLEOTIDE SEQUENCE</scope>
</reference>
<evidence type="ECO:0000256" key="5">
    <source>
        <dbReference type="ARBA" id="ARBA00023242"/>
    </source>
</evidence>
<organism evidence="7">
    <name type="scientific">Phaffia rhodozyma</name>
    <name type="common">Yeast</name>
    <name type="synonym">Xanthophyllomyces dendrorhous</name>
    <dbReference type="NCBI Taxonomy" id="264483"/>
    <lineage>
        <taxon>Eukaryota</taxon>
        <taxon>Fungi</taxon>
        <taxon>Dikarya</taxon>
        <taxon>Basidiomycota</taxon>
        <taxon>Agaricomycotina</taxon>
        <taxon>Tremellomycetes</taxon>
        <taxon>Cystofilobasidiales</taxon>
        <taxon>Mrakiaceae</taxon>
        <taxon>Phaffia</taxon>
    </lineage>
</organism>
<comment type="subcellular location">
    <subcellularLocation>
        <location evidence="2">Nucleus</location>
        <location evidence="2">Nucleolus</location>
    </subcellularLocation>
</comment>
<dbReference type="PANTHER" id="PTHR13243:SF1">
    <property type="entry name" value="NUCLEOLAR PROTEIN 16"/>
    <property type="match status" value="1"/>
</dbReference>
<sequence length="222" mass="24447">MANPRQRNKSRSGAKAIRTTKNKSSAKKVVIRGPAPLVAAWDKKKTVLQNYTDLGLLSTLAPRRAGGIEKEIFPISSSNPTTKLAPPKIEVTSSLPSGKIPKGYGRIVRDEAGNVVDIILAEEDAEEMEVEQEPEEDIGKGKGKAKQLVKELEEYAASRPSSKPLRHTTPAEQEFLRALYAKYGQDTAAMSRDIKLNKLQKTKGEIEKSVRRAGGWENVIRD</sequence>
<name>A0A0F7SMG0_PHARH</name>
<protein>
    <recommendedName>
        <fullName evidence="4">Nucleolar protein 16</fullName>
    </recommendedName>
</protein>
<feature type="compositionally biased region" description="Acidic residues" evidence="6">
    <location>
        <begin position="125"/>
        <end position="136"/>
    </location>
</feature>
<dbReference type="GO" id="GO:0005730">
    <property type="term" value="C:nucleolus"/>
    <property type="evidence" value="ECO:0007669"/>
    <property type="project" value="UniProtKB-SubCell"/>
</dbReference>
<evidence type="ECO:0000256" key="6">
    <source>
        <dbReference type="SAM" id="MobiDB-lite"/>
    </source>
</evidence>
<accession>A0A0F7SMG0</accession>
<comment type="function">
    <text evidence="1">Involved in the biogenesis of the 60S ribosomal subunit.</text>
</comment>
<dbReference type="EMBL" id="LN483124">
    <property type="protein sequence ID" value="CED82611.1"/>
    <property type="molecule type" value="Genomic_DNA"/>
</dbReference>
<dbReference type="GO" id="GO:0042273">
    <property type="term" value="P:ribosomal large subunit biogenesis"/>
    <property type="evidence" value="ECO:0007669"/>
    <property type="project" value="TreeGrafter"/>
</dbReference>
<evidence type="ECO:0000256" key="3">
    <source>
        <dbReference type="ARBA" id="ARBA00008479"/>
    </source>
</evidence>